<dbReference type="PANTHER" id="PTHR24322">
    <property type="entry name" value="PKSB"/>
    <property type="match status" value="1"/>
</dbReference>
<dbReference type="PANTHER" id="PTHR24322:SF736">
    <property type="entry name" value="RETINOL DEHYDROGENASE 10"/>
    <property type="match status" value="1"/>
</dbReference>
<evidence type="ECO:0000256" key="2">
    <source>
        <dbReference type="ARBA" id="ARBA00023002"/>
    </source>
</evidence>
<gene>
    <name evidence="3" type="ORF">KCG45_11835</name>
</gene>
<dbReference type="CDD" id="cd05233">
    <property type="entry name" value="SDR_c"/>
    <property type="match status" value="1"/>
</dbReference>
<dbReference type="Pfam" id="PF00106">
    <property type="entry name" value="adh_short"/>
    <property type="match status" value="1"/>
</dbReference>
<dbReference type="RefSeq" id="WP_218317408.1">
    <property type="nucleotide sequence ID" value="NZ_JAGSPB010000002.1"/>
</dbReference>
<protein>
    <submittedName>
        <fullName evidence="3">SDR family oxidoreductase</fullName>
    </submittedName>
</protein>
<dbReference type="InterPro" id="IPR002347">
    <property type="entry name" value="SDR_fam"/>
</dbReference>
<dbReference type="EMBL" id="JAGSPB010000002">
    <property type="protein sequence ID" value="MBV7266872.1"/>
    <property type="molecule type" value="Genomic_DNA"/>
</dbReference>
<organism evidence="3 4">
    <name type="scientific">Erythrobacter ani</name>
    <dbReference type="NCBI Taxonomy" id="2827235"/>
    <lineage>
        <taxon>Bacteria</taxon>
        <taxon>Pseudomonadati</taxon>
        <taxon>Pseudomonadota</taxon>
        <taxon>Alphaproteobacteria</taxon>
        <taxon>Sphingomonadales</taxon>
        <taxon>Erythrobacteraceae</taxon>
        <taxon>Erythrobacter/Porphyrobacter group</taxon>
        <taxon>Erythrobacter</taxon>
    </lineage>
</organism>
<comment type="similarity">
    <text evidence="1">Belongs to the short-chain dehydrogenases/reductases (SDR) family.</text>
</comment>
<evidence type="ECO:0000256" key="1">
    <source>
        <dbReference type="ARBA" id="ARBA00006484"/>
    </source>
</evidence>
<proteinExistence type="inferred from homology"/>
<comment type="caution">
    <text evidence="3">The sequence shown here is derived from an EMBL/GenBank/DDBJ whole genome shotgun (WGS) entry which is preliminary data.</text>
</comment>
<name>A0ABS6SQX4_9SPHN</name>
<reference evidence="3 4" key="1">
    <citation type="submission" date="2021-04" db="EMBL/GenBank/DDBJ databases">
        <authorList>
            <person name="Pira H."/>
            <person name="Risdian C."/>
            <person name="Wink J."/>
        </authorList>
    </citation>
    <scope>NUCLEOTIDE SEQUENCE [LARGE SCALE GENOMIC DNA]</scope>
    <source>
        <strain evidence="3 4">WH131</strain>
    </source>
</reference>
<dbReference type="Proteomes" id="UP000699975">
    <property type="component" value="Unassembled WGS sequence"/>
</dbReference>
<evidence type="ECO:0000313" key="3">
    <source>
        <dbReference type="EMBL" id="MBV7266872.1"/>
    </source>
</evidence>
<accession>A0ABS6SQX4</accession>
<keyword evidence="4" id="KW-1185">Reference proteome</keyword>
<keyword evidence="2" id="KW-0560">Oxidoreductase</keyword>
<sequence length="278" mass="29351">MTGFSPVKGEWAVITGAGRGIGRWLAQHFSAKGMRICALDIDAYEAEETARLCREGSRAHGCDVSDASETARVAEKLIAQGVEPSLLWINAGVGSADTVTNVKARTLDWLMGVNVMGPVHTAQAWLPALKARGGARHVGITASSASVVPVSGPFTLYATTKQMTAAIGEALTAELAGDGIGVTILCPGILNTQIWNAAQARPERFGGARSAPDELGDHWRAQPGPEVLERGLDQTLAKGGGWCIVPTEESTGSAMETRHRAQLDGFFDYVVKESDVAR</sequence>
<evidence type="ECO:0000313" key="4">
    <source>
        <dbReference type="Proteomes" id="UP000699975"/>
    </source>
</evidence>